<name>A0A0D2ZTS2_BRAOL</name>
<keyword evidence="2" id="KW-1185">Reference proteome</keyword>
<accession>A0A0D2ZTS2</accession>
<dbReference type="Gramene" id="Bo01129s010.1">
    <property type="protein sequence ID" value="Bo01129s010.1"/>
    <property type="gene ID" value="Bo01129s010"/>
</dbReference>
<evidence type="ECO:0000313" key="2">
    <source>
        <dbReference type="Proteomes" id="UP000032141"/>
    </source>
</evidence>
<reference evidence="1" key="1">
    <citation type="journal article" date="2014" name="Genome Biol.">
        <title>Transcriptome and methylome profiling reveals relics of genome dominance in the mesopolyploid Brassica oleracea.</title>
        <authorList>
            <person name="Parkin I.A."/>
            <person name="Koh C."/>
            <person name="Tang H."/>
            <person name="Robinson S.J."/>
            <person name="Kagale S."/>
            <person name="Clarke W.E."/>
            <person name="Town C.D."/>
            <person name="Nixon J."/>
            <person name="Krishnakumar V."/>
            <person name="Bidwell S.L."/>
            <person name="Denoeud F."/>
            <person name="Belcram H."/>
            <person name="Links M.G."/>
            <person name="Just J."/>
            <person name="Clarke C."/>
            <person name="Bender T."/>
            <person name="Huebert T."/>
            <person name="Mason A.S."/>
            <person name="Pires J.C."/>
            <person name="Barker G."/>
            <person name="Moore J."/>
            <person name="Walley P.G."/>
            <person name="Manoli S."/>
            <person name="Batley J."/>
            <person name="Edwards D."/>
            <person name="Nelson M.N."/>
            <person name="Wang X."/>
            <person name="Paterson A.H."/>
            <person name="King G."/>
            <person name="Bancroft I."/>
            <person name="Chalhoub B."/>
            <person name="Sharpe A.G."/>
        </authorList>
    </citation>
    <scope>NUCLEOTIDE SEQUENCE [LARGE SCALE GENOMIC DNA]</scope>
    <source>
        <strain evidence="1">cv. TO1000</strain>
    </source>
</reference>
<dbReference type="EnsemblPlants" id="Bo01129s010.1">
    <property type="protein sequence ID" value="Bo01129s010.1"/>
    <property type="gene ID" value="Bo01129s010"/>
</dbReference>
<dbReference type="OMA" id="FTCKDFE"/>
<protein>
    <submittedName>
        <fullName evidence="1">Uncharacterized protein</fullName>
    </submittedName>
</protein>
<dbReference type="HOGENOM" id="CLU_3071512_0_0_1"/>
<proteinExistence type="predicted"/>
<evidence type="ECO:0000313" key="1">
    <source>
        <dbReference type="EnsemblPlants" id="Bo01129s010.1"/>
    </source>
</evidence>
<dbReference type="AlphaFoldDB" id="A0A0D2ZTS2"/>
<organism evidence="1 2">
    <name type="scientific">Brassica oleracea var. oleracea</name>
    <dbReference type="NCBI Taxonomy" id="109376"/>
    <lineage>
        <taxon>Eukaryota</taxon>
        <taxon>Viridiplantae</taxon>
        <taxon>Streptophyta</taxon>
        <taxon>Embryophyta</taxon>
        <taxon>Tracheophyta</taxon>
        <taxon>Spermatophyta</taxon>
        <taxon>Magnoliopsida</taxon>
        <taxon>eudicotyledons</taxon>
        <taxon>Gunneridae</taxon>
        <taxon>Pentapetalae</taxon>
        <taxon>rosids</taxon>
        <taxon>malvids</taxon>
        <taxon>Brassicales</taxon>
        <taxon>Brassicaceae</taxon>
        <taxon>Brassiceae</taxon>
        <taxon>Brassica</taxon>
    </lineage>
</organism>
<dbReference type="Proteomes" id="UP000032141">
    <property type="component" value="Unassembled WGS sequence"/>
</dbReference>
<reference evidence="1" key="2">
    <citation type="submission" date="2015-06" db="UniProtKB">
        <authorList>
            <consortium name="EnsemblPlants"/>
        </authorList>
    </citation>
    <scope>IDENTIFICATION</scope>
</reference>
<sequence>MIGYVRDVIYGIPSRCPRGERVIDEVSPNPKYPTDVDTFPGSRYFTCKDFEAI</sequence>